<dbReference type="STRING" id="1149755.A0A2J6S9D9"/>
<dbReference type="GO" id="GO:0005634">
    <property type="term" value="C:nucleus"/>
    <property type="evidence" value="ECO:0007669"/>
    <property type="project" value="UniProtKB-SubCell"/>
</dbReference>
<dbReference type="OrthoDB" id="2015447at2759"/>
<feature type="region of interest" description="Disordered" evidence="3">
    <location>
        <begin position="52"/>
        <end position="133"/>
    </location>
</feature>
<dbReference type="InterPro" id="IPR036864">
    <property type="entry name" value="Zn2-C6_fun-type_DNA-bd_sf"/>
</dbReference>
<dbReference type="PANTHER" id="PTHR37534">
    <property type="entry name" value="TRANSCRIPTIONAL ACTIVATOR PROTEIN UGA3"/>
    <property type="match status" value="1"/>
</dbReference>
<dbReference type="InterPro" id="IPR021858">
    <property type="entry name" value="Fun_TF"/>
</dbReference>
<evidence type="ECO:0000313" key="5">
    <source>
        <dbReference type="EMBL" id="PMD47376.1"/>
    </source>
</evidence>
<evidence type="ECO:0000256" key="1">
    <source>
        <dbReference type="ARBA" id="ARBA00004123"/>
    </source>
</evidence>
<dbReference type="GO" id="GO:0008270">
    <property type="term" value="F:zinc ion binding"/>
    <property type="evidence" value="ECO:0007669"/>
    <property type="project" value="InterPro"/>
</dbReference>
<sequence length="676" mass="76545">MASHHRTNSLAFAKSDCHTCSELKRWCDRQRPRCGTCIKHRRKCGGYILDLTWKQPSGTPEAPSPSPARSSIPPSPGRAAASDRQFKFKQGRPKKKRKMQSTDKSASVADNASAHSTSMSRDGEAIRPLRPRAQREIVEEPVVPLSLTEQETRNTAEAWLQAEGSMSEIQSPSTTFDLQNWPSTPSLMANNDSLWQDPLETTRSFAASSPGPLFPNSPDHLGNTFSLEFGGATDATRSTDSPESEMLSDIECSPEINQPYLSLQLFHGSRNPIPHGVLYNDTHHKFSPVLSLYDQEFCIIPLTMDCTANPFRVRQECVQGSQYLLHAVLALSLQHMAKQSQDETLTQEMQVHRSTATHLYSEALSKSDALVLLDTLLILVNLDVTQSASGTWDVHLLGAFKLLESAGGVEVCNQSPRRRAQIAMLVWWDITVALLSRQEPIFPLAYLEALLECNPDDGWTFFSLNGCPGPFVHVMARLAKLASTYEKVASLNCEWTTFNLLPVELLLDELKNWRNEDDCSFQNLEDNEDPDLKRDRYHCSEAWRYAIMLYAVRVFAKKQDQRGLQSINFLSRVILDHIRCIKQDALIQKQVLIPIFLAAAEAGDESDRTFARQYNHNWSSRCRYYMFETAQTILEKIWVDWDQDTRDVYWWGVTIQGGCWSRARHEFPMANQLLLG</sequence>
<dbReference type="EMBL" id="KZ613938">
    <property type="protein sequence ID" value="PMD47376.1"/>
    <property type="molecule type" value="Genomic_DNA"/>
</dbReference>
<feature type="compositionally biased region" description="Basic residues" evidence="3">
    <location>
        <begin position="87"/>
        <end position="99"/>
    </location>
</feature>
<dbReference type="SUPFAM" id="SSF57701">
    <property type="entry name" value="Zn2/Cys6 DNA-binding domain"/>
    <property type="match status" value="1"/>
</dbReference>
<evidence type="ECO:0000313" key="6">
    <source>
        <dbReference type="Proteomes" id="UP000235786"/>
    </source>
</evidence>
<dbReference type="Proteomes" id="UP000235786">
    <property type="component" value="Unassembled WGS sequence"/>
</dbReference>
<protein>
    <recommendedName>
        <fullName evidence="4">Zn(2)-C6 fungal-type domain-containing protein</fullName>
    </recommendedName>
</protein>
<accession>A0A2J6S9D9</accession>
<feature type="compositionally biased region" description="Low complexity" evidence="3">
    <location>
        <begin position="67"/>
        <end position="82"/>
    </location>
</feature>
<organism evidence="5 6">
    <name type="scientific">Hyaloscypha variabilis (strain UAMH 11265 / GT02V1 / F)</name>
    <name type="common">Meliniomyces variabilis</name>
    <dbReference type="NCBI Taxonomy" id="1149755"/>
    <lineage>
        <taxon>Eukaryota</taxon>
        <taxon>Fungi</taxon>
        <taxon>Dikarya</taxon>
        <taxon>Ascomycota</taxon>
        <taxon>Pezizomycotina</taxon>
        <taxon>Leotiomycetes</taxon>
        <taxon>Helotiales</taxon>
        <taxon>Hyaloscyphaceae</taxon>
        <taxon>Hyaloscypha</taxon>
        <taxon>Hyaloscypha variabilis</taxon>
    </lineage>
</organism>
<evidence type="ECO:0000256" key="2">
    <source>
        <dbReference type="ARBA" id="ARBA00023242"/>
    </source>
</evidence>
<dbReference type="Pfam" id="PF00172">
    <property type="entry name" value="Zn_clus"/>
    <property type="match status" value="1"/>
</dbReference>
<feature type="compositionally biased region" description="Basic and acidic residues" evidence="3">
    <location>
        <begin position="121"/>
        <end position="133"/>
    </location>
</feature>
<dbReference type="GO" id="GO:0000981">
    <property type="term" value="F:DNA-binding transcription factor activity, RNA polymerase II-specific"/>
    <property type="evidence" value="ECO:0007669"/>
    <property type="project" value="InterPro"/>
</dbReference>
<dbReference type="InterPro" id="IPR001138">
    <property type="entry name" value="Zn2Cys6_DnaBD"/>
</dbReference>
<evidence type="ECO:0000256" key="3">
    <source>
        <dbReference type="SAM" id="MobiDB-lite"/>
    </source>
</evidence>
<feature type="compositionally biased region" description="Polar residues" evidence="3">
    <location>
        <begin position="102"/>
        <end position="120"/>
    </location>
</feature>
<keyword evidence="2" id="KW-0539">Nucleus</keyword>
<proteinExistence type="predicted"/>
<dbReference type="Pfam" id="PF11951">
    <property type="entry name" value="Fungal_trans_2"/>
    <property type="match status" value="1"/>
</dbReference>
<gene>
    <name evidence="5" type="ORF">L207DRAFT_628029</name>
</gene>
<dbReference type="AlphaFoldDB" id="A0A2J6S9D9"/>
<feature type="domain" description="Zn(2)-C6 fungal-type" evidence="4">
    <location>
        <begin position="17"/>
        <end position="47"/>
    </location>
</feature>
<evidence type="ECO:0000259" key="4">
    <source>
        <dbReference type="Pfam" id="PF00172"/>
    </source>
</evidence>
<keyword evidence="6" id="KW-1185">Reference proteome</keyword>
<reference evidence="5 6" key="1">
    <citation type="submission" date="2016-04" db="EMBL/GenBank/DDBJ databases">
        <title>A degradative enzymes factory behind the ericoid mycorrhizal symbiosis.</title>
        <authorList>
            <consortium name="DOE Joint Genome Institute"/>
            <person name="Martino E."/>
            <person name="Morin E."/>
            <person name="Grelet G."/>
            <person name="Kuo A."/>
            <person name="Kohler A."/>
            <person name="Daghino S."/>
            <person name="Barry K."/>
            <person name="Choi C."/>
            <person name="Cichocki N."/>
            <person name="Clum A."/>
            <person name="Copeland A."/>
            <person name="Hainaut M."/>
            <person name="Haridas S."/>
            <person name="Labutti K."/>
            <person name="Lindquist E."/>
            <person name="Lipzen A."/>
            <person name="Khouja H.-R."/>
            <person name="Murat C."/>
            <person name="Ohm R."/>
            <person name="Olson A."/>
            <person name="Spatafora J."/>
            <person name="Veneault-Fourrey C."/>
            <person name="Henrissat B."/>
            <person name="Grigoriev I."/>
            <person name="Martin F."/>
            <person name="Perotto S."/>
        </authorList>
    </citation>
    <scope>NUCLEOTIDE SEQUENCE [LARGE SCALE GENOMIC DNA]</scope>
    <source>
        <strain evidence="5 6">F</strain>
    </source>
</reference>
<dbReference type="CDD" id="cd00067">
    <property type="entry name" value="GAL4"/>
    <property type="match status" value="1"/>
</dbReference>
<comment type="subcellular location">
    <subcellularLocation>
        <location evidence="1">Nucleus</location>
    </subcellularLocation>
</comment>
<dbReference type="PANTHER" id="PTHR37534:SF46">
    <property type="entry name" value="ZN(II)2CYS6 TRANSCRIPTION FACTOR (EUROFUNG)"/>
    <property type="match status" value="1"/>
</dbReference>
<name>A0A2J6S9D9_HYAVF</name>